<keyword evidence="1" id="KW-1133">Transmembrane helix</keyword>
<proteinExistence type="predicted"/>
<evidence type="ECO:0000313" key="2">
    <source>
        <dbReference type="EMBL" id="CAG6644064.1"/>
    </source>
</evidence>
<dbReference type="InterPro" id="IPR023298">
    <property type="entry name" value="ATPase_P-typ_TM_dom_sf"/>
</dbReference>
<dbReference type="Gene3D" id="1.20.1110.10">
    <property type="entry name" value="Calcium-transporting ATPase, transmembrane domain"/>
    <property type="match status" value="1"/>
</dbReference>
<reference evidence="2" key="1">
    <citation type="submission" date="2021-05" db="EMBL/GenBank/DDBJ databases">
        <authorList>
            <person name="Alioto T."/>
            <person name="Alioto T."/>
            <person name="Gomez Garrido J."/>
        </authorList>
    </citation>
    <scope>NUCLEOTIDE SEQUENCE</scope>
</reference>
<feature type="transmembrane region" description="Helical" evidence="1">
    <location>
        <begin position="260"/>
        <end position="285"/>
    </location>
</feature>
<evidence type="ECO:0000256" key="1">
    <source>
        <dbReference type="SAM" id="Phobius"/>
    </source>
</evidence>
<sequence length="527" mass="59497">MSVSAPNTCTEDQLDEVIVSSMASAGDSSPINNVTDDSIEEENLGEYKENYVPPHSIGSNSCLTEVTDQGEEEDGVGFDMSNRARLPRGIENIRPHLRLVDNVPLQVSLFTECNSDLTRQMLEIMQEYEQIICVVGSCANNENFAIFSQADISIAIEPLYPQVCQRIPVLPQHSTMSTESHTIRASTKLPQQFILNNSACSDKEKLKHSLIMEGKKFPHQMAHILNSVPCCLILNREKSITIASYIMEARLLMQRFWSCVQYWLCSVTFLSLLQFCSFLFFFPPILSLDGVVFLILIIVPVLSTSLVGTGFVDAKILRQATSRNHNNFNIETTFYILWCYGFKFLPSLISCILFHFTLLSSNCHLLYSNSSSLPVNTTSSLFGCNSDNAHPSSSSHQWLIESSSQFRVLSSIQQLQLCLVIIHLCLISYSFVYRDYNVWTSRHYSNALWRITSSIILTGAALYAILMYTTDELVVMATGHVILFTLSGLLVFLVCEFIKLQEIEKNVRYQKRARLDFDTKLGMNSPF</sequence>
<feature type="transmembrane region" description="Helical" evidence="1">
    <location>
        <begin position="333"/>
        <end position="356"/>
    </location>
</feature>
<dbReference type="PANTHER" id="PTHR13219">
    <property type="entry name" value="TRANSMEMBRANE PROTEIN 94"/>
    <property type="match status" value="1"/>
</dbReference>
<keyword evidence="1" id="KW-0472">Membrane</keyword>
<dbReference type="InterPro" id="IPR039720">
    <property type="entry name" value="TMEM94"/>
</dbReference>
<feature type="transmembrane region" description="Helical" evidence="1">
    <location>
        <begin position="474"/>
        <end position="498"/>
    </location>
</feature>
<accession>A0A8D8R4A2</accession>
<feature type="transmembrane region" description="Helical" evidence="1">
    <location>
        <begin position="291"/>
        <end position="312"/>
    </location>
</feature>
<feature type="transmembrane region" description="Helical" evidence="1">
    <location>
        <begin position="414"/>
        <end position="436"/>
    </location>
</feature>
<organism evidence="2">
    <name type="scientific">Cacopsylla melanoneura</name>
    <dbReference type="NCBI Taxonomy" id="428564"/>
    <lineage>
        <taxon>Eukaryota</taxon>
        <taxon>Metazoa</taxon>
        <taxon>Ecdysozoa</taxon>
        <taxon>Arthropoda</taxon>
        <taxon>Hexapoda</taxon>
        <taxon>Insecta</taxon>
        <taxon>Pterygota</taxon>
        <taxon>Neoptera</taxon>
        <taxon>Paraneoptera</taxon>
        <taxon>Hemiptera</taxon>
        <taxon>Sternorrhyncha</taxon>
        <taxon>Psylloidea</taxon>
        <taxon>Psyllidae</taxon>
        <taxon>Psyllinae</taxon>
        <taxon>Cacopsylla</taxon>
    </lineage>
</organism>
<feature type="transmembrane region" description="Helical" evidence="1">
    <location>
        <begin position="448"/>
        <end position="468"/>
    </location>
</feature>
<dbReference type="AlphaFoldDB" id="A0A8D8R4A2"/>
<dbReference type="PANTHER" id="PTHR13219:SF6">
    <property type="entry name" value="TRANSMEMBRANE PROTEIN 94"/>
    <property type="match status" value="1"/>
</dbReference>
<dbReference type="EMBL" id="HBUF01130514">
    <property type="protein sequence ID" value="CAG6644064.1"/>
    <property type="molecule type" value="Transcribed_RNA"/>
</dbReference>
<dbReference type="SUPFAM" id="SSF81665">
    <property type="entry name" value="Calcium ATPase, transmembrane domain M"/>
    <property type="match status" value="1"/>
</dbReference>
<keyword evidence="1 2" id="KW-0812">Transmembrane</keyword>
<dbReference type="EMBL" id="HBUF01539557">
    <property type="protein sequence ID" value="CAG6754562.1"/>
    <property type="molecule type" value="Transcribed_RNA"/>
</dbReference>
<name>A0A8D8R4A2_9HEMI</name>
<protein>
    <submittedName>
        <fullName evidence="2">Transmembrane protein 94</fullName>
    </submittedName>
</protein>